<proteinExistence type="predicted"/>
<evidence type="ECO:0000313" key="2">
    <source>
        <dbReference type="EMBL" id="CAH2311968.1"/>
    </source>
</evidence>
<evidence type="ECO:0000313" key="3">
    <source>
        <dbReference type="Proteomes" id="UP001295444"/>
    </source>
</evidence>
<evidence type="ECO:0000256" key="1">
    <source>
        <dbReference type="SAM" id="MobiDB-lite"/>
    </source>
</evidence>
<dbReference type="AlphaFoldDB" id="A0AAD1SVG8"/>
<feature type="region of interest" description="Disordered" evidence="1">
    <location>
        <begin position="40"/>
        <end position="102"/>
    </location>
</feature>
<protein>
    <submittedName>
        <fullName evidence="2">Uncharacterized protein</fullName>
    </submittedName>
</protein>
<dbReference type="Proteomes" id="UP001295444">
    <property type="component" value="Chromosome 08"/>
</dbReference>
<reference evidence="2" key="1">
    <citation type="submission" date="2022-03" db="EMBL/GenBank/DDBJ databases">
        <authorList>
            <person name="Alioto T."/>
            <person name="Alioto T."/>
            <person name="Gomez Garrido J."/>
        </authorList>
    </citation>
    <scope>NUCLEOTIDE SEQUENCE</scope>
</reference>
<accession>A0AAD1SVG8</accession>
<dbReference type="EMBL" id="OW240919">
    <property type="protein sequence ID" value="CAH2311968.1"/>
    <property type="molecule type" value="Genomic_DNA"/>
</dbReference>
<feature type="compositionally biased region" description="Basic residues" evidence="1">
    <location>
        <begin position="68"/>
        <end position="84"/>
    </location>
</feature>
<name>A0AAD1SVG8_PELCU</name>
<sequence length="102" mass="11391">MADTSYISLPQTIRLTLQERLDALFANIWATIASCRHKPAGAQPDPTMPLTTWQPATPGRNCGAALPLKKKKRRPHKQTRRQRIRPALSSIRPEAQSQPGKV</sequence>
<organism evidence="2 3">
    <name type="scientific">Pelobates cultripes</name>
    <name type="common">Western spadefoot toad</name>
    <dbReference type="NCBI Taxonomy" id="61616"/>
    <lineage>
        <taxon>Eukaryota</taxon>
        <taxon>Metazoa</taxon>
        <taxon>Chordata</taxon>
        <taxon>Craniata</taxon>
        <taxon>Vertebrata</taxon>
        <taxon>Euteleostomi</taxon>
        <taxon>Amphibia</taxon>
        <taxon>Batrachia</taxon>
        <taxon>Anura</taxon>
        <taxon>Pelobatoidea</taxon>
        <taxon>Pelobatidae</taxon>
        <taxon>Pelobates</taxon>
    </lineage>
</organism>
<keyword evidence="3" id="KW-1185">Reference proteome</keyword>
<gene>
    <name evidence="2" type="ORF">PECUL_23A055601</name>
</gene>